<dbReference type="PANTHER" id="PTHR43384">
    <property type="entry name" value="SEPTUM SITE-DETERMINING PROTEIN MIND HOMOLOG, CHLOROPLASTIC-RELATED"/>
    <property type="match status" value="1"/>
</dbReference>
<evidence type="ECO:0000313" key="4">
    <source>
        <dbReference type="Proteomes" id="UP000596387"/>
    </source>
</evidence>
<keyword evidence="2" id="KW-0067">ATP-binding</keyword>
<organism evidence="3 4">
    <name type="scientific">Ponticoccus alexandrii</name>
    <dbReference type="NCBI Taxonomy" id="1943633"/>
    <lineage>
        <taxon>Bacteria</taxon>
        <taxon>Pseudomonadati</taxon>
        <taxon>Pseudomonadota</taxon>
        <taxon>Alphaproteobacteria</taxon>
        <taxon>Rhodobacterales</taxon>
        <taxon>Roseobacteraceae</taxon>
        <taxon>Ponticoccus</taxon>
    </lineage>
</organism>
<keyword evidence="1" id="KW-0547">Nucleotide-binding</keyword>
<dbReference type="Gene3D" id="3.40.50.300">
    <property type="entry name" value="P-loop containing nucleotide triphosphate hydrolases"/>
    <property type="match status" value="1"/>
</dbReference>
<accession>A0ABX7F9P1</accession>
<evidence type="ECO:0000256" key="1">
    <source>
        <dbReference type="ARBA" id="ARBA00022741"/>
    </source>
</evidence>
<sequence>MDNVQARPAPTWAAYVCTDQGAEVAHAVLSGLGFDEGALRGGGLSGAARLSDGPPIAEVLLTEIGNTPVETACDYVAEIRRSGARVVALGHQSDLSTYRALRRAGAWEYFAFPVTPGEIAALRAEPPVAANTAAPAPAPCPTLGVLGVSGGSGASMLARNLAFHAASTGGPGLRTALIDADLQFGTQALDLDCPETPGLLEALSAPDRIDATFLSATMGTLAEGLTLYSHQPGASRDIATMEAALPRIIGPMREAHEALVLDLPRGATLRHPALAAELDALILVVPAGYAGVNAATRLIQRLRAEAPGLRLLPVLSDLRRDAGLHPRDLSRAIGEDFVAHLPRCDAAATRALRNARALVDCQPRGAYARAVRDLFTLGAAPEKPRRAPRGLFRRKAA</sequence>
<dbReference type="Proteomes" id="UP000596387">
    <property type="component" value="Chromosome"/>
</dbReference>
<proteinExistence type="predicted"/>
<dbReference type="SUPFAM" id="SSF52540">
    <property type="entry name" value="P-loop containing nucleoside triphosphate hydrolases"/>
    <property type="match status" value="1"/>
</dbReference>
<dbReference type="EMBL" id="CP047166">
    <property type="protein sequence ID" value="QRF66087.1"/>
    <property type="molecule type" value="Genomic_DNA"/>
</dbReference>
<dbReference type="InterPro" id="IPR050625">
    <property type="entry name" value="ParA/MinD_ATPase"/>
</dbReference>
<dbReference type="InterPro" id="IPR027417">
    <property type="entry name" value="P-loop_NTPase"/>
</dbReference>
<gene>
    <name evidence="3" type="ORF">GQA70_07030</name>
</gene>
<dbReference type="PANTHER" id="PTHR43384:SF6">
    <property type="entry name" value="SEPTUM SITE-DETERMINING PROTEIN MIND HOMOLOG, CHLOROPLASTIC"/>
    <property type="match status" value="1"/>
</dbReference>
<reference evidence="3 4" key="1">
    <citation type="submission" date="2019-12" db="EMBL/GenBank/DDBJ databases">
        <title>Complete Genome Sequence of a Quorum-Sensing Bacterium,Rhodobacteraceae bacterium C31, Isolated from a marine microalgae symbiotic bacteria.</title>
        <authorList>
            <person name="Zhang Y."/>
        </authorList>
    </citation>
    <scope>NUCLEOTIDE SEQUENCE [LARGE SCALE GENOMIC DNA]</scope>
    <source>
        <strain evidence="3 4">C31</strain>
    </source>
</reference>
<dbReference type="Gene3D" id="3.40.50.2300">
    <property type="match status" value="1"/>
</dbReference>
<dbReference type="RefSeq" id="WP_023850184.1">
    <property type="nucleotide sequence ID" value="NZ_CP047166.1"/>
</dbReference>
<evidence type="ECO:0000256" key="2">
    <source>
        <dbReference type="ARBA" id="ARBA00022840"/>
    </source>
</evidence>
<keyword evidence="4" id="KW-1185">Reference proteome</keyword>
<evidence type="ECO:0000313" key="3">
    <source>
        <dbReference type="EMBL" id="QRF66087.1"/>
    </source>
</evidence>
<protein>
    <submittedName>
        <fullName evidence="3">Uncharacterized protein</fullName>
    </submittedName>
</protein>
<name>A0ABX7F9P1_9RHOB</name>